<protein>
    <recommendedName>
        <fullName evidence="4">Salt-induced outer membrane protein</fullName>
    </recommendedName>
</protein>
<evidence type="ECO:0000313" key="2">
    <source>
        <dbReference type="EMBL" id="AGH94412.1"/>
    </source>
</evidence>
<dbReference type="KEGG" id="bex:A11Q_192"/>
<evidence type="ECO:0000256" key="1">
    <source>
        <dbReference type="SAM" id="SignalP"/>
    </source>
</evidence>
<name>M4V4Z6_9BACT</name>
<feature type="chain" id="PRO_5004059928" description="Salt-induced outer membrane protein" evidence="1">
    <location>
        <begin position="19"/>
        <end position="246"/>
    </location>
</feature>
<dbReference type="Proteomes" id="UP000012040">
    <property type="component" value="Chromosome"/>
</dbReference>
<gene>
    <name evidence="2" type="ORF">A11Q_192</name>
</gene>
<accession>M4V4Z6</accession>
<reference evidence="2 3" key="1">
    <citation type="journal article" date="2013" name="ISME J.">
        <title>By their genes ye shall know them: genomic signatures of predatory bacteria.</title>
        <authorList>
            <person name="Pasternak Z."/>
            <person name="Pietrokovski S."/>
            <person name="Rotem O."/>
            <person name="Gophna U."/>
            <person name="Lurie-Weinberger M.N."/>
            <person name="Jurkevitch E."/>
        </authorList>
    </citation>
    <scope>NUCLEOTIDE SEQUENCE [LARGE SCALE GENOMIC DNA]</scope>
    <source>
        <strain evidence="2 3">JSS</strain>
    </source>
</reference>
<organism evidence="2 3">
    <name type="scientific">Pseudobdellovibrio exovorus JSS</name>
    <dbReference type="NCBI Taxonomy" id="1184267"/>
    <lineage>
        <taxon>Bacteria</taxon>
        <taxon>Pseudomonadati</taxon>
        <taxon>Bdellovibrionota</taxon>
        <taxon>Bdellovibrionia</taxon>
        <taxon>Bdellovibrionales</taxon>
        <taxon>Pseudobdellovibrionaceae</taxon>
        <taxon>Pseudobdellovibrio</taxon>
    </lineage>
</organism>
<dbReference type="HOGENOM" id="CLU_1136808_0_0_7"/>
<evidence type="ECO:0000313" key="3">
    <source>
        <dbReference type="Proteomes" id="UP000012040"/>
    </source>
</evidence>
<keyword evidence="3" id="KW-1185">Reference proteome</keyword>
<evidence type="ECO:0008006" key="4">
    <source>
        <dbReference type="Google" id="ProtNLM"/>
    </source>
</evidence>
<dbReference type="STRING" id="1184267.A11Q_192"/>
<keyword evidence="1" id="KW-0732">Signal</keyword>
<dbReference type="Pfam" id="PF04338">
    <property type="entry name" value="DUF481"/>
    <property type="match status" value="1"/>
</dbReference>
<feature type="signal peptide" evidence="1">
    <location>
        <begin position="1"/>
        <end position="18"/>
    </location>
</feature>
<dbReference type="RefSeq" id="WP_015468902.1">
    <property type="nucleotide sequence ID" value="NC_020813.1"/>
</dbReference>
<sequence length="246" mass="27673">MKLLALLVLSMGITVAQAQVAQVDAPEKAHKWKGETEASSVVVSGNTSTETYGAKTANVYTLSETDLARIFGKYMRSTSGGTEQNNSWEAGLRYEKIFTKDLFSGFVQHKAEHDPYNGIFIQRDSSDVGVKYIFTKSENFDWFGELGYRYTKLYDATGESYINYARIYTQSDFKVTATTQAKLWFEYLPNLKTSNADLYNAEASISVMISEMFSLKTAYLVNYNESTLSPLKKMSSTWTTALVAKY</sequence>
<dbReference type="InterPro" id="IPR007433">
    <property type="entry name" value="DUF481"/>
</dbReference>
<dbReference type="eggNOG" id="COG3137">
    <property type="taxonomic scope" value="Bacteria"/>
</dbReference>
<proteinExistence type="predicted"/>
<dbReference type="AlphaFoldDB" id="M4V4Z6"/>
<dbReference type="EMBL" id="CP003537">
    <property type="protein sequence ID" value="AGH94412.1"/>
    <property type="molecule type" value="Genomic_DNA"/>
</dbReference>
<dbReference type="PATRIC" id="fig|1184267.3.peg.195"/>